<organism evidence="9 10">
    <name type="scientific">Chitinophaga solisilvae</name>
    <dbReference type="NCBI Taxonomy" id="1233460"/>
    <lineage>
        <taxon>Bacteria</taxon>
        <taxon>Pseudomonadati</taxon>
        <taxon>Bacteroidota</taxon>
        <taxon>Chitinophagia</taxon>
        <taxon>Chitinophagales</taxon>
        <taxon>Chitinophagaceae</taxon>
        <taxon>Chitinophaga</taxon>
    </lineage>
</organism>
<evidence type="ECO:0000256" key="4">
    <source>
        <dbReference type="ARBA" id="ARBA00023002"/>
    </source>
</evidence>
<dbReference type="GO" id="GO:0046872">
    <property type="term" value="F:metal ion binding"/>
    <property type="evidence" value="ECO:0007669"/>
    <property type="project" value="UniProtKB-KW"/>
</dbReference>
<keyword evidence="10" id="KW-1185">Reference proteome</keyword>
<dbReference type="GO" id="GO:0050992">
    <property type="term" value="P:dimethylallyl diphosphate biosynthetic process"/>
    <property type="evidence" value="ECO:0007669"/>
    <property type="project" value="InterPro"/>
</dbReference>
<evidence type="ECO:0000313" key="10">
    <source>
        <dbReference type="Proteomes" id="UP000281028"/>
    </source>
</evidence>
<dbReference type="GO" id="GO:0051745">
    <property type="term" value="F:4-hydroxy-3-methylbut-2-enyl diphosphate reductase activity"/>
    <property type="evidence" value="ECO:0007669"/>
    <property type="project" value="UniProtKB-EC"/>
</dbReference>
<evidence type="ECO:0000256" key="5">
    <source>
        <dbReference type="ARBA" id="ARBA00023004"/>
    </source>
</evidence>
<evidence type="ECO:0000256" key="7">
    <source>
        <dbReference type="ARBA" id="ARBA00046313"/>
    </source>
</evidence>
<proteinExistence type="predicted"/>
<reference evidence="9" key="1">
    <citation type="submission" date="2020-05" db="EMBL/GenBank/DDBJ databases">
        <title>Chitinophaga laudate sp. nov., isolated from a tropical peat swamp.</title>
        <authorList>
            <person name="Goh C.B.S."/>
            <person name="Lee M.S."/>
            <person name="Parimannan S."/>
            <person name="Pasbakhsh P."/>
            <person name="Yule C.M."/>
            <person name="Rajandas H."/>
            <person name="Loke S."/>
            <person name="Croft L."/>
            <person name="Tan J.B.L."/>
        </authorList>
    </citation>
    <scope>NUCLEOTIDE SEQUENCE</scope>
    <source>
        <strain evidence="9">Mgbs1</strain>
    </source>
</reference>
<keyword evidence="5" id="KW-0408">Iron</keyword>
<dbReference type="EC" id="1.17.7.4" evidence="9"/>
<sequence>MKRFKIPAFYQGKFISPIKKKRSESDRMKKELSPTRFDLGKVKINLARHFGFCYGVENAIERAYRAVEENPGKNIYLLSEIVHNSLVNTGLFSLGIRYIMNTSGKQLIPWEKITSDDIVIIPAFGTTVEMIQLMEAKGIDVVTYDSTCPFVERVWNKAAQIGQDNYTIIIHGNPRHEETLATFSHSLQTAPAVIVRDMNDALLLAGIIKGDLPPQKFYELFDGRYSPGFNVKTDLVKIGVVNQTTLIASETNEIITFLRQIMMTRYDLAEDQVYQHFADTRDTICYATYDNQSAALYLANEDADLAIVIGGYNSANTLHLVELMENYLPTYFIFSDENLISANEIRSWDIHDRKMKTISNYLPEKESVTIHITGGASTPDVMIERVINRLLLFYHPDDIDSHFADGFL</sequence>
<comment type="pathway">
    <text evidence="8">Isoprenoid biosynthesis; dimethylallyl diphosphate biosynthesis; dimethylallyl diphosphate from (2E)-4-hydroxy-3-methylbutenyl diphosphate: step 1/1.</text>
</comment>
<protein>
    <submittedName>
        <fullName evidence="9">4-hydroxy-3-methylbut-2-enyl diphosphate reductase</fullName>
        <ecNumber evidence="9">1.17.7.4</ecNumber>
    </submittedName>
</protein>
<accession>A0A3S1D4H0</accession>
<dbReference type="GO" id="GO:0051539">
    <property type="term" value="F:4 iron, 4 sulfur cluster binding"/>
    <property type="evidence" value="ECO:0007669"/>
    <property type="project" value="UniProtKB-KW"/>
</dbReference>
<evidence type="ECO:0000313" key="9">
    <source>
        <dbReference type="EMBL" id="NSL87016.1"/>
    </source>
</evidence>
<evidence type="ECO:0000256" key="3">
    <source>
        <dbReference type="ARBA" id="ARBA00022723"/>
    </source>
</evidence>
<dbReference type="Proteomes" id="UP000281028">
    <property type="component" value="Unassembled WGS sequence"/>
</dbReference>
<dbReference type="NCBIfam" id="TIGR00216">
    <property type="entry name" value="ispH_lytB"/>
    <property type="match status" value="1"/>
</dbReference>
<keyword evidence="2" id="KW-0004">4Fe-4S</keyword>
<dbReference type="CDD" id="cd13944">
    <property type="entry name" value="lytB_ispH"/>
    <property type="match status" value="1"/>
</dbReference>
<comment type="cofactor">
    <cofactor evidence="1">
        <name>[4Fe-4S] cluster</name>
        <dbReference type="ChEBI" id="CHEBI:49883"/>
    </cofactor>
</comment>
<dbReference type="InterPro" id="IPR003451">
    <property type="entry name" value="LytB/IspH"/>
</dbReference>
<dbReference type="Gene3D" id="3.40.1010.20">
    <property type="entry name" value="4-hydroxy-3-methylbut-2-enyl diphosphate reductase, catalytic domain"/>
    <property type="match status" value="2"/>
</dbReference>
<keyword evidence="3" id="KW-0479">Metal-binding</keyword>
<dbReference type="EMBL" id="RIAR02000001">
    <property type="protein sequence ID" value="NSL87016.1"/>
    <property type="molecule type" value="Genomic_DNA"/>
</dbReference>
<gene>
    <name evidence="9" type="primary">ispH</name>
    <name evidence="9" type="ORF">ECE50_009255</name>
</gene>
<keyword evidence="4 9" id="KW-0560">Oxidoreductase</keyword>
<dbReference type="Pfam" id="PF02401">
    <property type="entry name" value="LYTB"/>
    <property type="match status" value="1"/>
</dbReference>
<comment type="caution">
    <text evidence="9">The sequence shown here is derived from an EMBL/GenBank/DDBJ whole genome shotgun (WGS) entry which is preliminary data.</text>
</comment>
<dbReference type="GO" id="GO:0019288">
    <property type="term" value="P:isopentenyl diphosphate biosynthetic process, methylerythritol 4-phosphate pathway"/>
    <property type="evidence" value="ECO:0007669"/>
    <property type="project" value="InterPro"/>
</dbReference>
<dbReference type="OrthoDB" id="9777362at2"/>
<evidence type="ECO:0000256" key="6">
    <source>
        <dbReference type="ARBA" id="ARBA00023014"/>
    </source>
</evidence>
<dbReference type="PANTHER" id="PTHR31619:SF5">
    <property type="entry name" value="4-HYDROXY-3-METHYLBUT-2-ENYL DIPHOSPHATE REDUCTASE, CHLOROPLASTIC"/>
    <property type="match status" value="1"/>
</dbReference>
<keyword evidence="6" id="KW-0411">Iron-sulfur</keyword>
<dbReference type="PANTHER" id="PTHR31619">
    <property type="entry name" value="4-HYDROXY-3-METHYLBUT-2-ENYL DIPHOSPHATE REDUCTASE, CHLOROPLASTIC"/>
    <property type="match status" value="1"/>
</dbReference>
<name>A0A3S1D4H0_9BACT</name>
<evidence type="ECO:0000256" key="8">
    <source>
        <dbReference type="ARBA" id="ARBA00046314"/>
    </source>
</evidence>
<evidence type="ECO:0000256" key="2">
    <source>
        <dbReference type="ARBA" id="ARBA00022485"/>
    </source>
</evidence>
<dbReference type="AlphaFoldDB" id="A0A3S1D4H0"/>
<dbReference type="Gene3D" id="3.40.50.11270">
    <property type="match status" value="1"/>
</dbReference>
<comment type="pathway">
    <text evidence="7">Isoprenoid biosynthesis; isopentenyl diphosphate biosynthesis via DXP pathway; isopentenyl diphosphate from 1-deoxy-D-xylulose 5-phosphate: step 6/6.</text>
</comment>
<evidence type="ECO:0000256" key="1">
    <source>
        <dbReference type="ARBA" id="ARBA00001966"/>
    </source>
</evidence>